<comment type="caution">
    <text evidence="1">The sequence shown here is derived from an EMBL/GenBank/DDBJ whole genome shotgun (WGS) entry which is preliminary data.</text>
</comment>
<gene>
    <name evidence="1" type="ORF">GCM10009001_16640</name>
</gene>
<dbReference type="SUPFAM" id="SSF54593">
    <property type="entry name" value="Glyoxalase/Bleomycin resistance protein/Dihydroxybiphenyl dioxygenase"/>
    <property type="match status" value="1"/>
</dbReference>
<evidence type="ECO:0008006" key="3">
    <source>
        <dbReference type="Google" id="ProtNLM"/>
    </source>
</evidence>
<reference evidence="1 2" key="1">
    <citation type="journal article" date="2019" name="Int. J. Syst. Evol. Microbiol.">
        <title>The Global Catalogue of Microorganisms (GCM) 10K type strain sequencing project: providing services to taxonomists for standard genome sequencing and annotation.</title>
        <authorList>
            <consortium name="The Broad Institute Genomics Platform"/>
            <consortium name="The Broad Institute Genome Sequencing Center for Infectious Disease"/>
            <person name="Wu L."/>
            <person name="Ma J."/>
        </authorList>
    </citation>
    <scope>NUCLEOTIDE SEQUENCE [LARGE SCALE GENOMIC DNA]</scope>
    <source>
        <strain evidence="1 2">JCM 15395</strain>
    </source>
</reference>
<keyword evidence="2" id="KW-1185">Reference proteome</keyword>
<dbReference type="InterPro" id="IPR029068">
    <property type="entry name" value="Glyas_Bleomycin-R_OHBP_Dase"/>
</dbReference>
<dbReference type="EMBL" id="BAAADS010000012">
    <property type="protein sequence ID" value="GAA0600818.1"/>
    <property type="molecule type" value="Genomic_DNA"/>
</dbReference>
<protein>
    <recommendedName>
        <fullName evidence="3">PhnB-like domain-containing protein</fullName>
    </recommendedName>
</protein>
<evidence type="ECO:0000313" key="2">
    <source>
        <dbReference type="Proteomes" id="UP001500866"/>
    </source>
</evidence>
<proteinExistence type="predicted"/>
<dbReference type="Proteomes" id="UP001500866">
    <property type="component" value="Unassembled WGS sequence"/>
</dbReference>
<dbReference type="RefSeq" id="WP_343812030.1">
    <property type="nucleotide sequence ID" value="NZ_BAAADS010000012.1"/>
</dbReference>
<evidence type="ECO:0000313" key="1">
    <source>
        <dbReference type="EMBL" id="GAA0600818.1"/>
    </source>
</evidence>
<dbReference type="Gene3D" id="3.10.180.10">
    <property type="entry name" value="2,3-Dihydroxybiphenyl 1,2-Dioxygenase, domain 1"/>
    <property type="match status" value="1"/>
</dbReference>
<name>A0ABN1FZT8_9BACI</name>
<sequence length="71" mass="8116">MKAIPYLQFGGNTEEALTFYDQALQATNVKKVKFGAYGEDPNAPLSEEEKNMIMESCIKFSLFILKFKLFK</sequence>
<organism evidence="1 2">
    <name type="scientific">Virgibacillus siamensis</name>
    <dbReference type="NCBI Taxonomy" id="480071"/>
    <lineage>
        <taxon>Bacteria</taxon>
        <taxon>Bacillati</taxon>
        <taxon>Bacillota</taxon>
        <taxon>Bacilli</taxon>
        <taxon>Bacillales</taxon>
        <taxon>Bacillaceae</taxon>
        <taxon>Virgibacillus</taxon>
    </lineage>
</organism>
<accession>A0ABN1FZT8</accession>